<sequence length="212" mass="24024">MILKIQFYYYLQNDEAKMLKIITSSILLVFSSAALANDYGNITVQVLGYDSKTKNLLVAENSTSYSVPKVYRYSLNEKHYDLPKYDERFTAIKDQAIFNQTLAKIQTQLKPLKTLDVDDFKLNLLGQNASASQDSTPLSSVYSSVFTVQNTQNQSKAMNLTSYSPNIKLKQAFELPKNKGALITFESLSLPFDEGYTREEVVILFPNDQLPK</sequence>
<protein>
    <submittedName>
        <fullName evidence="1">Uncharacterized protein</fullName>
    </submittedName>
</protein>
<dbReference type="AlphaFoldDB" id="A0A833UCU7"/>
<evidence type="ECO:0000313" key="1">
    <source>
        <dbReference type="EMBL" id="KAF1025308.1"/>
    </source>
</evidence>
<dbReference type="Proteomes" id="UP000490535">
    <property type="component" value="Unassembled WGS sequence"/>
</dbReference>
<accession>A0A833UCU7</accession>
<dbReference type="EMBL" id="WNDP01000042">
    <property type="protein sequence ID" value="KAF1025308.1"/>
    <property type="molecule type" value="Genomic_DNA"/>
</dbReference>
<evidence type="ECO:0000313" key="2">
    <source>
        <dbReference type="Proteomes" id="UP000490535"/>
    </source>
</evidence>
<reference evidence="2" key="1">
    <citation type="journal article" date="2020" name="MBio">
        <title>Horizontal gene transfer to a defensive symbiont with a reduced genome amongst a multipartite beetle microbiome.</title>
        <authorList>
            <person name="Waterworth S.C."/>
            <person name="Florez L.V."/>
            <person name="Rees E.R."/>
            <person name="Hertweck C."/>
            <person name="Kaltenpoth M."/>
            <person name="Kwan J.C."/>
        </authorList>
    </citation>
    <scope>NUCLEOTIDE SEQUENCE [LARGE SCALE GENOMIC DNA]</scope>
</reference>
<proteinExistence type="predicted"/>
<name>A0A833UCU7_ACIBZ</name>
<organism evidence="1 2">
    <name type="scientific">Acinetobacter bereziniae</name>
    <name type="common">Acinetobacter genomosp. 10</name>
    <dbReference type="NCBI Taxonomy" id="106648"/>
    <lineage>
        <taxon>Bacteria</taxon>
        <taxon>Pseudomonadati</taxon>
        <taxon>Pseudomonadota</taxon>
        <taxon>Gammaproteobacteria</taxon>
        <taxon>Moraxellales</taxon>
        <taxon>Moraxellaceae</taxon>
        <taxon>Acinetobacter</taxon>
    </lineage>
</organism>
<comment type="caution">
    <text evidence="1">The sequence shown here is derived from an EMBL/GenBank/DDBJ whole genome shotgun (WGS) entry which is preliminary data.</text>
</comment>
<gene>
    <name evidence="1" type="ORF">GAK29_02020</name>
</gene>